<organism evidence="2">
    <name type="scientific">freshwater metagenome</name>
    <dbReference type="NCBI Taxonomy" id="449393"/>
    <lineage>
        <taxon>unclassified sequences</taxon>
        <taxon>metagenomes</taxon>
        <taxon>ecological metagenomes</taxon>
    </lineage>
</organism>
<dbReference type="EMBL" id="CAFABI010000105">
    <property type="protein sequence ID" value="CAB4831142.1"/>
    <property type="molecule type" value="Genomic_DNA"/>
</dbReference>
<dbReference type="InterPro" id="IPR036928">
    <property type="entry name" value="AS_sf"/>
</dbReference>
<name>A0A6J7AE60_9ZZZZ</name>
<dbReference type="Pfam" id="PF01425">
    <property type="entry name" value="Amidase"/>
    <property type="match status" value="1"/>
</dbReference>
<dbReference type="GO" id="GO:0003824">
    <property type="term" value="F:catalytic activity"/>
    <property type="evidence" value="ECO:0007669"/>
    <property type="project" value="InterPro"/>
</dbReference>
<accession>A0A6J7AE60</accession>
<dbReference type="Gene3D" id="3.90.1300.10">
    <property type="entry name" value="Amidase signature (AS) domain"/>
    <property type="match status" value="1"/>
</dbReference>
<dbReference type="PANTHER" id="PTHR11895:SF7">
    <property type="entry name" value="GLUTAMYL-TRNA(GLN) AMIDOTRANSFERASE SUBUNIT A, MITOCHONDRIAL"/>
    <property type="match status" value="1"/>
</dbReference>
<protein>
    <submittedName>
        <fullName evidence="2">Unannotated protein</fullName>
    </submittedName>
</protein>
<dbReference type="InterPro" id="IPR000120">
    <property type="entry name" value="Amidase"/>
</dbReference>
<sequence length="471" mass="51058">MSKELHRLSIAQVSKLLKKKEVSPVELTKICLDRIEEFNPTLNAFITVYSKEAMKQAKKAEREISRDEYKGKLHGVPLAIKDNIYFADRVTTMGSKIHKDFVSDFDATTVVKLRESGAIFLGKTNMHEYALGATTDNPHYGTCRNPWHLGKIPGGSSGGSAAAVSAFLAYGALGTDTSGSIRVPAAACGLVGLKATYGRVSKHGCFPEAWSLDHIGPLTRTVEDAAIIFDAISGGDKNDPTCLDLKPTKLAKKLDGDLSKLTIGIEEDFFFHFTDEDVERQVRATISQLKKMGAKVKTVKIPSLKDAFWALTIIDTSETTAVHQPLMKNHANDYGSDVRFLIECGYFPSAVDYLQALQLRRIIQKEVTAVFEEIDVLLAPTLPTKTPSVGELTSVINGKSVDTIETCMHNVGPGNLLGLPSISMPCGIIDGIPVGIEIIGAPLQELNILNLAMGLESTNPLGGQIPTAYLK</sequence>
<feature type="domain" description="Amidase" evidence="1">
    <location>
        <begin position="26"/>
        <end position="448"/>
    </location>
</feature>
<dbReference type="EMBL" id="CAFAZX010000147">
    <property type="protein sequence ID" value="CAB4845676.1"/>
    <property type="molecule type" value="Genomic_DNA"/>
</dbReference>
<proteinExistence type="predicted"/>
<dbReference type="AlphaFoldDB" id="A0A6J7AE60"/>
<gene>
    <name evidence="2" type="ORF">UFOPK3197_00924</name>
    <name evidence="3" type="ORF">UFOPK3241_01535</name>
</gene>
<evidence type="ECO:0000313" key="3">
    <source>
        <dbReference type="EMBL" id="CAB4845676.1"/>
    </source>
</evidence>
<evidence type="ECO:0000313" key="2">
    <source>
        <dbReference type="EMBL" id="CAB4831142.1"/>
    </source>
</evidence>
<dbReference type="InterPro" id="IPR023631">
    <property type="entry name" value="Amidase_dom"/>
</dbReference>
<dbReference type="PANTHER" id="PTHR11895">
    <property type="entry name" value="TRANSAMIDASE"/>
    <property type="match status" value="1"/>
</dbReference>
<evidence type="ECO:0000259" key="1">
    <source>
        <dbReference type="Pfam" id="PF01425"/>
    </source>
</evidence>
<dbReference type="SUPFAM" id="SSF75304">
    <property type="entry name" value="Amidase signature (AS) enzymes"/>
    <property type="match status" value="1"/>
</dbReference>
<reference evidence="2" key="1">
    <citation type="submission" date="2020-05" db="EMBL/GenBank/DDBJ databases">
        <authorList>
            <person name="Chiriac C."/>
            <person name="Salcher M."/>
            <person name="Ghai R."/>
            <person name="Kavagutti S V."/>
        </authorList>
    </citation>
    <scope>NUCLEOTIDE SEQUENCE</scope>
</reference>